<feature type="domain" description="MoaB/Mog" evidence="2">
    <location>
        <begin position="7"/>
        <end position="174"/>
    </location>
</feature>
<evidence type="ECO:0000259" key="2">
    <source>
        <dbReference type="SMART" id="SM00852"/>
    </source>
</evidence>
<dbReference type="EMBL" id="WJKJ01000053">
    <property type="protein sequence ID" value="MBD3363920.1"/>
    <property type="molecule type" value="Genomic_DNA"/>
</dbReference>
<dbReference type="NCBIfam" id="NF001813">
    <property type="entry name" value="PRK00549.1"/>
    <property type="match status" value="1"/>
</dbReference>
<dbReference type="SUPFAM" id="SSF142433">
    <property type="entry name" value="CinA-like"/>
    <property type="match status" value="1"/>
</dbReference>
<dbReference type="AlphaFoldDB" id="A0A9D5K863"/>
<dbReference type="SUPFAM" id="SSF53218">
    <property type="entry name" value="Molybdenum cofactor biosynthesis proteins"/>
    <property type="match status" value="1"/>
</dbReference>
<dbReference type="SMART" id="SM00852">
    <property type="entry name" value="MoCF_biosynth"/>
    <property type="match status" value="1"/>
</dbReference>
<comment type="similarity">
    <text evidence="1">Belongs to the CinA family.</text>
</comment>
<dbReference type="InterPro" id="IPR050101">
    <property type="entry name" value="CinA"/>
</dbReference>
<dbReference type="Pfam" id="PF00994">
    <property type="entry name" value="MoCF_biosynth"/>
    <property type="match status" value="1"/>
</dbReference>
<dbReference type="Gene3D" id="3.90.950.20">
    <property type="entry name" value="CinA-like"/>
    <property type="match status" value="1"/>
</dbReference>
<dbReference type="PANTHER" id="PTHR13939:SF0">
    <property type="entry name" value="NMN AMIDOHYDROLASE-LIKE PROTEIN YFAY"/>
    <property type="match status" value="1"/>
</dbReference>
<name>A0A9D5K863_UNCW3</name>
<dbReference type="InterPro" id="IPR001453">
    <property type="entry name" value="MoaB/Mog_dom"/>
</dbReference>
<dbReference type="NCBIfam" id="TIGR00199">
    <property type="entry name" value="PncC_domain"/>
    <property type="match status" value="1"/>
</dbReference>
<evidence type="ECO:0000313" key="3">
    <source>
        <dbReference type="EMBL" id="MBD3363920.1"/>
    </source>
</evidence>
<evidence type="ECO:0000256" key="1">
    <source>
        <dbReference type="HAMAP-Rule" id="MF_00226"/>
    </source>
</evidence>
<dbReference type="HAMAP" id="MF_00226_B">
    <property type="entry name" value="CinA_B"/>
    <property type="match status" value="1"/>
</dbReference>
<sequence>MTHTNAELVIIGDEILSGSVQDANTPYLASYLKSLGINVLQVTFAPDEPVRLKEIITKALERSSFVITCGGLGPTSDDYTRAVAAMIFNRRLRRDERYLKVMKRRYQRLGRKLSEMGETQADIPEGADLLTNPVGAAPGLILTNAGRTLVCLPGVPREVRVIAAGPLADWFCQNYPQTSTEQTIFLRTVNTVETELARLIEPVLERHQNVKVSYLPQVGAVDLSFSPGSDALLIELRQVLGDTIFTEDHRSLTQVVGEMLRARGETLAIAESVAGGLLTSRVVDVPGCSDYLLGGIVAYSNDAKKEFLGVSSDILAKHGAVSEQVARAMAEGVCARFKATYGLSNTGIAGPGGGTRKKPVGLVYIGLASSDGANTVKRYVFPSDRAYVRERTAVTALDMLRRHLLSL</sequence>
<dbReference type="InterPro" id="IPR008136">
    <property type="entry name" value="CinA_C"/>
</dbReference>
<dbReference type="PIRSF" id="PIRSF006728">
    <property type="entry name" value="CinA"/>
    <property type="match status" value="1"/>
</dbReference>
<dbReference type="InterPro" id="IPR036425">
    <property type="entry name" value="MoaB/Mog-like_dom_sf"/>
</dbReference>
<reference evidence="3" key="1">
    <citation type="submission" date="2019-11" db="EMBL/GenBank/DDBJ databases">
        <title>Microbial mats filling the niche in hypersaline microbial mats.</title>
        <authorList>
            <person name="Wong H.L."/>
            <person name="Macleod F.I."/>
            <person name="White R.A. III"/>
            <person name="Burns B.P."/>
        </authorList>
    </citation>
    <scope>NUCLEOTIDE SEQUENCE</scope>
    <source>
        <strain evidence="3">Bin_327</strain>
    </source>
</reference>
<organism evidence="3 4">
    <name type="scientific">candidate division WOR-3 bacterium</name>
    <dbReference type="NCBI Taxonomy" id="2052148"/>
    <lineage>
        <taxon>Bacteria</taxon>
        <taxon>Bacteria division WOR-3</taxon>
    </lineage>
</organism>
<dbReference type="InterPro" id="IPR008135">
    <property type="entry name" value="Competence-induced_CinA"/>
</dbReference>
<dbReference type="NCBIfam" id="TIGR00200">
    <property type="entry name" value="cinA_nterm"/>
    <property type="match status" value="1"/>
</dbReference>
<protein>
    <recommendedName>
        <fullName evidence="1">CinA-like protein</fullName>
    </recommendedName>
</protein>
<evidence type="ECO:0000313" key="4">
    <source>
        <dbReference type="Proteomes" id="UP000630660"/>
    </source>
</evidence>
<dbReference type="Proteomes" id="UP000630660">
    <property type="component" value="Unassembled WGS sequence"/>
</dbReference>
<dbReference type="PANTHER" id="PTHR13939">
    <property type="entry name" value="NICOTINAMIDE-NUCLEOTIDE AMIDOHYDROLASE PNCC"/>
    <property type="match status" value="1"/>
</dbReference>
<dbReference type="CDD" id="cd00885">
    <property type="entry name" value="cinA"/>
    <property type="match status" value="1"/>
</dbReference>
<accession>A0A9D5K863</accession>
<dbReference type="Pfam" id="PF02464">
    <property type="entry name" value="CinA"/>
    <property type="match status" value="1"/>
</dbReference>
<comment type="caution">
    <text evidence="3">The sequence shown here is derived from an EMBL/GenBank/DDBJ whole genome shotgun (WGS) entry which is preliminary data.</text>
</comment>
<gene>
    <name evidence="3" type="ORF">GF359_01765</name>
</gene>
<proteinExistence type="inferred from homology"/>
<dbReference type="InterPro" id="IPR036653">
    <property type="entry name" value="CinA-like_C"/>
</dbReference>
<dbReference type="Gene3D" id="3.40.980.10">
    <property type="entry name" value="MoaB/Mog-like domain"/>
    <property type="match status" value="1"/>
</dbReference>